<reference evidence="1 2" key="1">
    <citation type="journal article" date="2022" name="Pathogens">
        <title>Staphylococcus ratti sp. nov. Isolated from a Lab Rat.</title>
        <authorList>
            <person name="Kovarovic V."/>
            <person name="Sedlacek I."/>
            <person name="Petras P."/>
            <person name="Kralova S."/>
            <person name="Maslanova I."/>
            <person name="Svec P."/>
            <person name="Neumann-Schaal M."/>
            <person name="Botka T."/>
            <person name="Gelbicova T."/>
            <person name="Stankova E."/>
            <person name="Doskar J."/>
            <person name="Pantucek R."/>
        </authorList>
    </citation>
    <scope>NUCLEOTIDE SEQUENCE [LARGE SCALE GENOMIC DNA]</scope>
    <source>
        <strain evidence="1 2">CCM 9025</strain>
    </source>
</reference>
<dbReference type="Pfam" id="PF06569">
    <property type="entry name" value="DUF1128"/>
    <property type="match status" value="1"/>
</dbReference>
<dbReference type="Proteomes" id="UP001197626">
    <property type="component" value="Chromosome"/>
</dbReference>
<keyword evidence="2" id="KW-1185">Reference proteome</keyword>
<sequence>MSKNIETMITDIREQLNLVNRGLIDPANFSEAHYDEIKEIHEFVMSKNDFTPSEMNGITEVLGELRQSK</sequence>
<gene>
    <name evidence="1" type="ORF">LN051_03935</name>
</gene>
<dbReference type="InterPro" id="IPR009507">
    <property type="entry name" value="UPF0435"/>
</dbReference>
<name>A0ABY3PEP8_9STAP</name>
<accession>A0ABY3PEP8</accession>
<organism evidence="1 2">
    <name type="scientific">Staphylococcus ratti</name>
    <dbReference type="NCBI Taxonomy" id="2892440"/>
    <lineage>
        <taxon>Bacteria</taxon>
        <taxon>Bacillati</taxon>
        <taxon>Bacillota</taxon>
        <taxon>Bacilli</taxon>
        <taxon>Bacillales</taxon>
        <taxon>Staphylococcaceae</taxon>
        <taxon>Staphylococcus</taxon>
    </lineage>
</organism>
<proteinExistence type="predicted"/>
<evidence type="ECO:0000313" key="2">
    <source>
        <dbReference type="Proteomes" id="UP001197626"/>
    </source>
</evidence>
<protein>
    <submittedName>
        <fullName evidence="1">DUF1128 domain-containing protein</fullName>
    </submittedName>
</protein>
<dbReference type="EMBL" id="CP086654">
    <property type="protein sequence ID" value="UEX90813.1"/>
    <property type="molecule type" value="Genomic_DNA"/>
</dbReference>
<evidence type="ECO:0000313" key="1">
    <source>
        <dbReference type="EMBL" id="UEX90813.1"/>
    </source>
</evidence>
<dbReference type="RefSeq" id="WP_229293293.1">
    <property type="nucleotide sequence ID" value="NZ_CP086654.1"/>
</dbReference>